<evidence type="ECO:0000256" key="5">
    <source>
        <dbReference type="ARBA" id="ARBA00022683"/>
    </source>
</evidence>
<keyword evidence="5" id="KW-0598">Phosphotransferase system</keyword>
<dbReference type="InterPro" id="IPR013014">
    <property type="entry name" value="PTS_EIIC_2"/>
</dbReference>
<feature type="transmembrane region" description="Helical" evidence="10">
    <location>
        <begin position="413"/>
        <end position="432"/>
    </location>
</feature>
<evidence type="ECO:0000256" key="8">
    <source>
        <dbReference type="ARBA" id="ARBA00023136"/>
    </source>
</evidence>
<evidence type="ECO:0000256" key="7">
    <source>
        <dbReference type="ARBA" id="ARBA00022989"/>
    </source>
</evidence>
<feature type="region of interest" description="Disordered" evidence="9">
    <location>
        <begin position="441"/>
        <end position="462"/>
    </location>
</feature>
<dbReference type="RefSeq" id="WP_300991661.1">
    <property type="nucleotide sequence ID" value="NZ_CP129235.1"/>
</dbReference>
<evidence type="ECO:0000313" key="13">
    <source>
        <dbReference type="Proteomes" id="UP001172142"/>
    </source>
</evidence>
<keyword evidence="6 10" id="KW-0812">Transmembrane</keyword>
<feature type="transmembrane region" description="Helical" evidence="10">
    <location>
        <begin position="327"/>
        <end position="347"/>
    </location>
</feature>
<dbReference type="Pfam" id="PF03611">
    <property type="entry name" value="EIIC-GAT"/>
    <property type="match status" value="1"/>
</dbReference>
<evidence type="ECO:0000256" key="2">
    <source>
        <dbReference type="ARBA" id="ARBA00022448"/>
    </source>
</evidence>
<keyword evidence="4" id="KW-0762">Sugar transport</keyword>
<feature type="transmembrane region" description="Helical" evidence="10">
    <location>
        <begin position="83"/>
        <end position="109"/>
    </location>
</feature>
<keyword evidence="7 10" id="KW-1133">Transmembrane helix</keyword>
<sequence>MEFLQWFVDLGATVLLPILIFIFALVLGTKPGRALRAGIIVGIGFVGINLVIGLLVDSLGPAAQAMVDNFGFNLNTIDVGWPAAAAISYGTSLGSLAIPLGVGVNILLLTFGLTKTLNVDIWNFWHVAFTGSLVYALTSDFWLGILTIIVHLMLLYLMADVLAKYIERFYGFQNITFPHGTSAPSAFVALPMNWVFDRIPGFNKLEADPESIQKRLGILGDSTIIGVVIGILIGILAGYDVPGILQLAIQTGAVMVLLPRMVALLMEGLIPVSEAAGAFVKKRFPGRDLYIGMDSALAIGHPAVLSSALLLIPITIFLAVLLPGNSVLPFADLASIPFLICLMVPIFRGNIVRTVIGGTIYIGVGLYIATWIAPLFTEAAIASNFDMGENSSISSLIDGAVWTTFLFVWIPKILSWYGMGALGLLTLFGLIYQNKIKPNRTRAKEGRTDETEEDDSLEGKEA</sequence>
<keyword evidence="8 10" id="KW-0472">Membrane</keyword>
<organism evidence="12 13">
    <name type="scientific">Planococcus shenhongbingii</name>
    <dbReference type="NCBI Taxonomy" id="3058398"/>
    <lineage>
        <taxon>Bacteria</taxon>
        <taxon>Bacillati</taxon>
        <taxon>Bacillota</taxon>
        <taxon>Bacilli</taxon>
        <taxon>Bacillales</taxon>
        <taxon>Caryophanaceae</taxon>
        <taxon>Planococcus</taxon>
    </lineage>
</organism>
<feature type="transmembrane region" description="Helical" evidence="10">
    <location>
        <begin position="359"/>
        <end position="377"/>
    </location>
</feature>
<reference evidence="12 13" key="1">
    <citation type="submission" date="2023-07" db="EMBL/GenBank/DDBJ databases">
        <title>Novel species in genus Planococcus.</title>
        <authorList>
            <person name="Ning S."/>
        </authorList>
    </citation>
    <scope>NUCLEOTIDE SEQUENCE [LARGE SCALE GENOMIC DNA]</scope>
    <source>
        <strain evidence="12 13">N017</strain>
    </source>
</reference>
<dbReference type="EMBL" id="JAUJWU010000003">
    <property type="protein sequence ID" value="MDN7246385.1"/>
    <property type="molecule type" value="Genomic_DNA"/>
</dbReference>
<gene>
    <name evidence="12" type="ORF">QWY13_12890</name>
</gene>
<keyword evidence="13" id="KW-1185">Reference proteome</keyword>
<feature type="transmembrane region" description="Helical" evidence="10">
    <location>
        <begin position="216"/>
        <end position="237"/>
    </location>
</feature>
<evidence type="ECO:0000313" key="12">
    <source>
        <dbReference type="EMBL" id="MDN7246385.1"/>
    </source>
</evidence>
<keyword evidence="3" id="KW-1003">Cell membrane</keyword>
<feature type="domain" description="PTS EIIC type-2" evidence="11">
    <location>
        <begin position="4"/>
        <end position="440"/>
    </location>
</feature>
<evidence type="ECO:0000256" key="1">
    <source>
        <dbReference type="ARBA" id="ARBA00004651"/>
    </source>
</evidence>
<evidence type="ECO:0000256" key="9">
    <source>
        <dbReference type="SAM" id="MobiDB-lite"/>
    </source>
</evidence>
<accession>A0ABT8NEQ6</accession>
<evidence type="ECO:0000256" key="10">
    <source>
        <dbReference type="SAM" id="Phobius"/>
    </source>
</evidence>
<proteinExistence type="predicted"/>
<evidence type="ECO:0000259" key="11">
    <source>
        <dbReference type="PROSITE" id="PS51104"/>
    </source>
</evidence>
<name>A0ABT8NEQ6_9BACL</name>
<dbReference type="InterPro" id="IPR004703">
    <property type="entry name" value="PTS_sugar-sp_permease"/>
</dbReference>
<comment type="subcellular location">
    <subcellularLocation>
        <location evidence="1">Cell membrane</location>
        <topology evidence="1">Multi-pass membrane protein</topology>
    </subcellularLocation>
</comment>
<evidence type="ECO:0000256" key="4">
    <source>
        <dbReference type="ARBA" id="ARBA00022597"/>
    </source>
</evidence>
<feature type="transmembrane region" description="Helical" evidence="10">
    <location>
        <begin position="301"/>
        <end position="321"/>
    </location>
</feature>
<protein>
    <submittedName>
        <fullName evidence="12">PTS transporter subunit IIC</fullName>
    </submittedName>
</protein>
<feature type="transmembrane region" description="Helical" evidence="10">
    <location>
        <begin position="257"/>
        <end position="280"/>
    </location>
</feature>
<feature type="transmembrane region" description="Helical" evidence="10">
    <location>
        <begin position="143"/>
        <end position="163"/>
    </location>
</feature>
<comment type="caution">
    <text evidence="12">The sequence shown here is derived from an EMBL/GenBank/DDBJ whole genome shotgun (WGS) entry which is preliminary data.</text>
</comment>
<dbReference type="PANTHER" id="PTHR37324">
    <property type="entry name" value="PTS SYSTEM GALACTITOL-SPECIFIC EIIC COMPONENT"/>
    <property type="match status" value="1"/>
</dbReference>
<dbReference type="PANTHER" id="PTHR37324:SF2">
    <property type="entry name" value="PTS SYSTEM GALACTITOL-SPECIFIC EIIC COMPONENT"/>
    <property type="match status" value="1"/>
</dbReference>
<dbReference type="Proteomes" id="UP001172142">
    <property type="component" value="Unassembled WGS sequence"/>
</dbReference>
<feature type="transmembrane region" description="Helical" evidence="10">
    <location>
        <begin position="39"/>
        <end position="63"/>
    </location>
</feature>
<evidence type="ECO:0000256" key="3">
    <source>
        <dbReference type="ARBA" id="ARBA00022475"/>
    </source>
</evidence>
<feature type="transmembrane region" description="Helical" evidence="10">
    <location>
        <begin position="6"/>
        <end position="27"/>
    </location>
</feature>
<dbReference type="InterPro" id="IPR013853">
    <property type="entry name" value="EIIC-GAT"/>
</dbReference>
<dbReference type="PIRSF" id="PIRSF006304">
    <property type="entry name" value="GatC"/>
    <property type="match status" value="1"/>
</dbReference>
<evidence type="ECO:0000256" key="6">
    <source>
        <dbReference type="ARBA" id="ARBA00022692"/>
    </source>
</evidence>
<keyword evidence="2" id="KW-0813">Transport</keyword>
<dbReference type="PROSITE" id="PS51104">
    <property type="entry name" value="PTS_EIIC_TYPE_2"/>
    <property type="match status" value="1"/>
</dbReference>